<feature type="compositionally biased region" description="Acidic residues" evidence="2">
    <location>
        <begin position="60"/>
        <end position="77"/>
    </location>
</feature>
<evidence type="ECO:0000313" key="4">
    <source>
        <dbReference type="Proteomes" id="UP000694044"/>
    </source>
</evidence>
<keyword evidence="4" id="KW-1185">Reference proteome</keyword>
<evidence type="ECO:0000256" key="1">
    <source>
        <dbReference type="SAM" id="Coils"/>
    </source>
</evidence>
<evidence type="ECO:0000256" key="2">
    <source>
        <dbReference type="SAM" id="MobiDB-lite"/>
    </source>
</evidence>
<protein>
    <submittedName>
        <fullName evidence="3">Uncharacterized protein</fullName>
    </submittedName>
</protein>
<comment type="caution">
    <text evidence="3">The sequence shown here is derived from an EMBL/GenBank/DDBJ whole genome shotgun (WGS) entry which is preliminary data.</text>
</comment>
<evidence type="ECO:0000313" key="3">
    <source>
        <dbReference type="EMBL" id="KAG7385648.1"/>
    </source>
</evidence>
<dbReference type="EMBL" id="JAGDFM010000117">
    <property type="protein sequence ID" value="KAG7385648.1"/>
    <property type="molecule type" value="Genomic_DNA"/>
</dbReference>
<keyword evidence="1" id="KW-0175">Coiled coil</keyword>
<sequence>MRVSVGARSALVARQVANALSVVCCFTSRKHNQRDELKAVRESRRARDSATEFRWGGSPAEEEDEDNSGPGSDDEDVLTSLGASYRAWRVYHREKRAHDYTKSRLVEAIRREATLVKQLARVGGTAEGIERTLMGLEDLEATVVSLGGKYDAAVSGQVAREDLAQELEALQTQYQAHSDRLHEAEAAALYWKSQCQEVLPELTSSNLERLRLAGELRKVKKVAVLVMKRQYVQLDATNGAAEGLLRVARQHNKQSMKRSYSDNKIA</sequence>
<organism evidence="3 4">
    <name type="scientific">Phytophthora pseudosyringae</name>
    <dbReference type="NCBI Taxonomy" id="221518"/>
    <lineage>
        <taxon>Eukaryota</taxon>
        <taxon>Sar</taxon>
        <taxon>Stramenopiles</taxon>
        <taxon>Oomycota</taxon>
        <taxon>Peronosporomycetes</taxon>
        <taxon>Peronosporales</taxon>
        <taxon>Peronosporaceae</taxon>
        <taxon>Phytophthora</taxon>
    </lineage>
</organism>
<proteinExistence type="predicted"/>
<dbReference type="AlphaFoldDB" id="A0A8T1VZF5"/>
<dbReference type="Proteomes" id="UP000694044">
    <property type="component" value="Unassembled WGS sequence"/>
</dbReference>
<feature type="region of interest" description="Disordered" evidence="2">
    <location>
        <begin position="48"/>
        <end position="77"/>
    </location>
</feature>
<accession>A0A8T1VZF5</accession>
<feature type="coiled-coil region" evidence="1">
    <location>
        <begin position="160"/>
        <end position="187"/>
    </location>
</feature>
<gene>
    <name evidence="3" type="ORF">PHYPSEUDO_001210</name>
</gene>
<dbReference type="OrthoDB" id="103828at2759"/>
<name>A0A8T1VZF5_9STRA</name>
<reference evidence="3" key="1">
    <citation type="submission" date="2021-02" db="EMBL/GenBank/DDBJ databases">
        <authorList>
            <person name="Palmer J.M."/>
        </authorList>
    </citation>
    <scope>NUCLEOTIDE SEQUENCE</scope>
    <source>
        <strain evidence="3">SCRP734</strain>
    </source>
</reference>